<keyword evidence="6 14" id="KW-0479">Metal-binding</keyword>
<feature type="binding site" evidence="13">
    <location>
        <position position="800"/>
    </location>
    <ligand>
        <name>substrate</name>
    </ligand>
</feature>
<keyword evidence="10 14" id="KW-0460">Magnesium</keyword>
<sequence>MPETQDQQKFVYDFTEGNKDLKDLLGGKGANLAEMTNLGLPVPPGFTITTEACKVYLDSGEEPAALRDEVSAHLDALEAKMGKKLGQADDPLLVSVRSGAKFSMPGMMDTVLNIGLSDQSVAGLAAQAGDDRFAWDSYRRLIQMFGKTVLGVDGDLFEEAIEDAKQAKGVTVDVDLDAADLKKLVGEFKNIVAKETGRGFPQEPREQMDLAVRAVFDSWNGDRAKLYRRQERIPHDLGTAVNICSMVFGNLGPDSGTGVAFTRDPASGHQGVYGDYLQNAQGEDVVAGIRNTVPLADLERIDQQSYDQLMQIMETLETHYKDLCDIEFTIERGKLWMLQTRVGKRTAGAAFRIATQLVDQGLIDEAEALRRVTGAQLAQLMFPRFDDEVASGDTVQKIGRGIAASPGAAVGKAVFDSYTAVKWSRSGEKVILIRRETNPDDLDGMIAAEGILTSRGGKTSHAAVVARGMGKTCVCGAEELEVDTKRRRMTVPGRDGKDGIVIEEGDVVSIDGSSGKVYLGEVPVVPSPVVEYFEGRMHAGADDADELVGAVHRIMAYADRVRRLRVRANADNAEDAARARRFGAQGIGLCRTEHMFLGERREMVERLILAHTDEERDTALAGLLPLQRDDFVELFEAMDGLPVTVRLLDPPLHEFLPDITELSVRVALAESRKDHNENDLRLLQAVHRLHEQNPMLGLRGVRLGLVIPGLFAMQVRAIAEAAAERSNAKADPRAEIMIPLVGTVQELEIVREEAERVIAEVEQARGVDLKLTLGTMIELPRAALTAAQIAESADFFSFGTNDLTQTVWGFSRDDVEASFFTAYLEKGIFGVSPFETIDKDGVGALVRDAAQAGRATRPDLKLGVCGEHGGDPESVHFFHEVGLDYVSCSPFRIPVARLEAGRAAANGR</sequence>
<evidence type="ECO:0000256" key="8">
    <source>
        <dbReference type="ARBA" id="ARBA00022777"/>
    </source>
</evidence>
<evidence type="ECO:0000259" key="15">
    <source>
        <dbReference type="Pfam" id="PF00391"/>
    </source>
</evidence>
<dbReference type="Pfam" id="PF01326">
    <property type="entry name" value="PPDK_N"/>
    <property type="match status" value="2"/>
</dbReference>
<keyword evidence="8 18" id="KW-0418">Kinase</keyword>
<dbReference type="InterPro" id="IPR013815">
    <property type="entry name" value="ATP_grasp_subdomain_1"/>
</dbReference>
<evidence type="ECO:0000256" key="4">
    <source>
        <dbReference type="ARBA" id="ARBA00020138"/>
    </source>
</evidence>
<dbReference type="NCBIfam" id="NF004531">
    <property type="entry name" value="PRK05878.1"/>
    <property type="match status" value="1"/>
</dbReference>
<evidence type="ECO:0000256" key="5">
    <source>
        <dbReference type="ARBA" id="ARBA00022679"/>
    </source>
</evidence>
<dbReference type="AlphaFoldDB" id="A0A1H4MUV4"/>
<evidence type="ECO:0000256" key="10">
    <source>
        <dbReference type="ARBA" id="ARBA00022842"/>
    </source>
</evidence>
<evidence type="ECO:0000256" key="9">
    <source>
        <dbReference type="ARBA" id="ARBA00022840"/>
    </source>
</evidence>
<dbReference type="NCBIfam" id="TIGR01828">
    <property type="entry name" value="pyru_phos_dikin"/>
    <property type="match status" value="1"/>
</dbReference>
<feature type="binding site" evidence="13">
    <location>
        <position position="591"/>
    </location>
    <ligand>
        <name>substrate</name>
    </ligand>
</feature>
<gene>
    <name evidence="18" type="ORF">SAMN04490356_1990</name>
</gene>
<keyword evidence="9" id="KW-0067">ATP-binding</keyword>
<evidence type="ECO:0000256" key="1">
    <source>
        <dbReference type="ARBA" id="ARBA00001946"/>
    </source>
</evidence>
<dbReference type="InterPro" id="IPR018274">
    <property type="entry name" value="PEP_util_AS"/>
</dbReference>
<evidence type="ECO:0000256" key="2">
    <source>
        <dbReference type="ARBA" id="ARBA00007837"/>
    </source>
</evidence>
<dbReference type="GO" id="GO:0046872">
    <property type="term" value="F:metal ion binding"/>
    <property type="evidence" value="ECO:0007669"/>
    <property type="project" value="UniProtKB-UniRule"/>
</dbReference>
<keyword evidence="7" id="KW-0547">Nucleotide-binding</keyword>
<feature type="binding site" evidence="13">
    <location>
        <position position="802"/>
    </location>
    <ligand>
        <name>substrate</name>
    </ligand>
</feature>
<dbReference type="Proteomes" id="UP000198609">
    <property type="component" value="Unassembled WGS sequence"/>
</dbReference>
<evidence type="ECO:0000256" key="6">
    <source>
        <dbReference type="ARBA" id="ARBA00022723"/>
    </source>
</evidence>
<dbReference type="Gene3D" id="3.30.1490.20">
    <property type="entry name" value="ATP-grasp fold, A domain"/>
    <property type="match status" value="1"/>
</dbReference>
<dbReference type="PROSITE" id="PS00370">
    <property type="entry name" value="PEP_ENZYMES_PHOS_SITE"/>
    <property type="match status" value="1"/>
</dbReference>
<dbReference type="GO" id="GO:0005524">
    <property type="term" value="F:ATP binding"/>
    <property type="evidence" value="ECO:0007669"/>
    <property type="project" value="UniProtKB-UniRule"/>
</dbReference>
<evidence type="ECO:0000259" key="16">
    <source>
        <dbReference type="Pfam" id="PF01326"/>
    </source>
</evidence>
<evidence type="ECO:0000259" key="17">
    <source>
        <dbReference type="Pfam" id="PF02896"/>
    </source>
</evidence>
<evidence type="ECO:0000313" key="19">
    <source>
        <dbReference type="Proteomes" id="UP000198609"/>
    </source>
</evidence>
<evidence type="ECO:0000256" key="3">
    <source>
        <dbReference type="ARBA" id="ARBA00011994"/>
    </source>
</evidence>
<dbReference type="EC" id="2.7.9.1" evidence="3 11"/>
<feature type="domain" description="Pyruvate phosphate dikinase AMP/ATP-binding" evidence="16">
    <location>
        <begin position="64"/>
        <end position="291"/>
    </location>
</feature>
<dbReference type="GO" id="GO:0016301">
    <property type="term" value="F:kinase activity"/>
    <property type="evidence" value="ECO:0007669"/>
    <property type="project" value="UniProtKB-UniRule"/>
</dbReference>
<dbReference type="InterPro" id="IPR040442">
    <property type="entry name" value="Pyrv_kinase-like_dom_sf"/>
</dbReference>
<evidence type="ECO:0000256" key="13">
    <source>
        <dbReference type="PIRSR" id="PIRSR000853-2"/>
    </source>
</evidence>
<evidence type="ECO:0000256" key="12">
    <source>
        <dbReference type="PIRSR" id="PIRSR000853-1"/>
    </source>
</evidence>
<dbReference type="InterPro" id="IPR000121">
    <property type="entry name" value="PEP_util_C"/>
</dbReference>
<dbReference type="InterPro" id="IPR015813">
    <property type="entry name" value="Pyrv/PenolPyrv_kinase-like_dom"/>
</dbReference>
<keyword evidence="18" id="KW-0670">Pyruvate</keyword>
<feature type="active site" description="Proton donor" evidence="12">
    <location>
        <position position="865"/>
    </location>
</feature>
<evidence type="ECO:0000256" key="11">
    <source>
        <dbReference type="PIRNR" id="PIRNR000853"/>
    </source>
</evidence>
<dbReference type="Pfam" id="PF02896">
    <property type="entry name" value="PEP-utilizers_C"/>
    <property type="match status" value="1"/>
</dbReference>
<dbReference type="PANTHER" id="PTHR22931:SF9">
    <property type="entry name" value="PYRUVATE, PHOSPHATE DIKINASE 1, CHLOROPLASTIC"/>
    <property type="match status" value="1"/>
</dbReference>
<dbReference type="EMBL" id="FNST01000002">
    <property type="protein sequence ID" value="SEB86861.1"/>
    <property type="molecule type" value="Genomic_DNA"/>
</dbReference>
<feature type="binding site" evidence="13">
    <location>
        <position position="778"/>
    </location>
    <ligand>
        <name>substrate</name>
    </ligand>
</feature>
<proteinExistence type="inferred from homology"/>
<protein>
    <recommendedName>
        <fullName evidence="4 11">Pyruvate, phosphate dikinase</fullName>
        <ecNumber evidence="3 11">2.7.9.1</ecNumber>
    </recommendedName>
</protein>
<feature type="domain" description="PEP-utilising enzyme mobile" evidence="15">
    <location>
        <begin position="428"/>
        <end position="515"/>
    </location>
</feature>
<dbReference type="SUPFAM" id="SSF51621">
    <property type="entry name" value="Phosphoenolpyruvate/pyruvate domain"/>
    <property type="match status" value="1"/>
</dbReference>
<dbReference type="Gene3D" id="1.20.80.30">
    <property type="match status" value="1"/>
</dbReference>
<accession>A0A1H4MUV4</accession>
<dbReference type="Gene3D" id="3.30.470.20">
    <property type="entry name" value="ATP-grasp fold, B domain"/>
    <property type="match status" value="1"/>
</dbReference>
<dbReference type="Gene3D" id="1.10.189.10">
    <property type="entry name" value="Pyruvate Phosphate Dikinase, domain 2"/>
    <property type="match status" value="1"/>
</dbReference>
<dbReference type="SUPFAM" id="SSF52009">
    <property type="entry name" value="Phosphohistidine domain"/>
    <property type="match status" value="1"/>
</dbReference>
<comment type="cofactor">
    <cofactor evidence="1 11 14">
        <name>Mg(2+)</name>
        <dbReference type="ChEBI" id="CHEBI:18420"/>
    </cofactor>
</comment>
<dbReference type="Gene3D" id="3.20.20.60">
    <property type="entry name" value="Phosphoenolpyruvate-binding domains"/>
    <property type="match status" value="1"/>
</dbReference>
<evidence type="ECO:0000313" key="18">
    <source>
        <dbReference type="EMBL" id="SEB86861.1"/>
    </source>
</evidence>
<dbReference type="PIRSF" id="PIRSF000853">
    <property type="entry name" value="PPDK"/>
    <property type="match status" value="1"/>
</dbReference>
<dbReference type="PANTHER" id="PTHR22931">
    <property type="entry name" value="PHOSPHOENOLPYRUVATE DIKINASE-RELATED"/>
    <property type="match status" value="1"/>
</dbReference>
<comment type="similarity">
    <text evidence="2 11">Belongs to the PEP-utilizing enzyme family.</text>
</comment>
<dbReference type="RefSeq" id="WP_093461634.1">
    <property type="nucleotide sequence ID" value="NZ_FNST01000002.1"/>
</dbReference>
<feature type="active site" description="Tele-phosphohistidine intermediate" evidence="12">
    <location>
        <position position="461"/>
    </location>
</feature>
<comment type="catalytic activity">
    <reaction evidence="11">
        <text>pyruvate + phosphate + ATP = phosphoenolpyruvate + AMP + diphosphate + H(+)</text>
        <dbReference type="Rhea" id="RHEA:10756"/>
        <dbReference type="ChEBI" id="CHEBI:15361"/>
        <dbReference type="ChEBI" id="CHEBI:15378"/>
        <dbReference type="ChEBI" id="CHEBI:30616"/>
        <dbReference type="ChEBI" id="CHEBI:33019"/>
        <dbReference type="ChEBI" id="CHEBI:43474"/>
        <dbReference type="ChEBI" id="CHEBI:58702"/>
        <dbReference type="ChEBI" id="CHEBI:456215"/>
        <dbReference type="EC" id="2.7.9.1"/>
    </reaction>
</comment>
<evidence type="ECO:0000256" key="7">
    <source>
        <dbReference type="ARBA" id="ARBA00022741"/>
    </source>
</evidence>
<feature type="binding site" evidence="14">
    <location>
        <position position="802"/>
    </location>
    <ligand>
        <name>Mg(2+)</name>
        <dbReference type="ChEBI" id="CHEBI:18420"/>
    </ligand>
</feature>
<reference evidence="19" key="1">
    <citation type="submission" date="2016-10" db="EMBL/GenBank/DDBJ databases">
        <authorList>
            <person name="Varghese N."/>
            <person name="Submissions S."/>
        </authorList>
    </citation>
    <scope>NUCLEOTIDE SEQUENCE [LARGE SCALE GENOMIC DNA]</scope>
    <source>
        <strain evidence="19">DSM 40318</strain>
    </source>
</reference>
<dbReference type="GO" id="GO:0050242">
    <property type="term" value="F:pyruvate, phosphate dikinase activity"/>
    <property type="evidence" value="ECO:0007669"/>
    <property type="project" value="UniProtKB-UniRule"/>
</dbReference>
<dbReference type="Gene3D" id="3.50.30.10">
    <property type="entry name" value="Phosphohistidine domain"/>
    <property type="match status" value="1"/>
</dbReference>
<dbReference type="InterPro" id="IPR036637">
    <property type="entry name" value="Phosphohistidine_dom_sf"/>
</dbReference>
<feature type="binding site" evidence="13">
    <location>
        <position position="801"/>
    </location>
    <ligand>
        <name>substrate</name>
    </ligand>
</feature>
<feature type="binding site" evidence="13">
    <location>
        <position position="799"/>
    </location>
    <ligand>
        <name>substrate</name>
    </ligand>
</feature>
<organism evidence="18 19">
    <name type="scientific">Streptomyces melanosporofaciens</name>
    <dbReference type="NCBI Taxonomy" id="67327"/>
    <lineage>
        <taxon>Bacteria</taxon>
        <taxon>Bacillati</taxon>
        <taxon>Actinomycetota</taxon>
        <taxon>Actinomycetes</taxon>
        <taxon>Kitasatosporales</taxon>
        <taxon>Streptomycetaceae</taxon>
        <taxon>Streptomyces</taxon>
        <taxon>Streptomyces violaceusniger group</taxon>
    </lineage>
</organism>
<feature type="domain" description="Pyruvate phosphate dikinase AMP/ATP-binding" evidence="16">
    <location>
        <begin position="300"/>
        <end position="348"/>
    </location>
</feature>
<keyword evidence="5" id="KW-0808">Transferase</keyword>
<dbReference type="SUPFAM" id="SSF56059">
    <property type="entry name" value="Glutathione synthetase ATP-binding domain-like"/>
    <property type="match status" value="1"/>
</dbReference>
<dbReference type="Pfam" id="PF00391">
    <property type="entry name" value="PEP-utilizers"/>
    <property type="match status" value="1"/>
</dbReference>
<feature type="domain" description="PEP-utilising enzyme C-terminal" evidence="17">
    <location>
        <begin position="549"/>
        <end position="900"/>
    </location>
</feature>
<name>A0A1H4MUV4_STRMJ</name>
<feature type="binding site" evidence="13">
    <location>
        <position position="646"/>
    </location>
    <ligand>
        <name>substrate</name>
    </ligand>
</feature>
<dbReference type="InterPro" id="IPR002192">
    <property type="entry name" value="PPDK_AMP/ATP-bd"/>
</dbReference>
<dbReference type="InterPro" id="IPR008279">
    <property type="entry name" value="PEP-util_enz_mobile_dom"/>
</dbReference>
<feature type="binding site" evidence="14">
    <location>
        <position position="778"/>
    </location>
    <ligand>
        <name>Mg(2+)</name>
        <dbReference type="ChEBI" id="CHEBI:18420"/>
    </ligand>
</feature>
<evidence type="ECO:0000256" key="14">
    <source>
        <dbReference type="PIRSR" id="PIRSR000853-3"/>
    </source>
</evidence>
<dbReference type="InterPro" id="IPR010121">
    <property type="entry name" value="Pyruvate_phosphate_dikinase"/>
</dbReference>
<keyword evidence="19" id="KW-1185">Reference proteome</keyword>